<protein>
    <submittedName>
        <fullName evidence="1">Uncharacterized protein</fullName>
    </submittedName>
</protein>
<evidence type="ECO:0000313" key="2">
    <source>
        <dbReference type="Proteomes" id="UP000467840"/>
    </source>
</evidence>
<comment type="caution">
    <text evidence="1">The sequence shown here is derived from an EMBL/GenBank/DDBJ whole genome shotgun (WGS) entry which is preliminary data.</text>
</comment>
<dbReference type="AlphaFoldDB" id="A0A6A6MMF9"/>
<evidence type="ECO:0000313" key="1">
    <source>
        <dbReference type="EMBL" id="KAF2314444.1"/>
    </source>
</evidence>
<name>A0A6A6MMF9_HEVBR</name>
<keyword evidence="2" id="KW-1185">Reference proteome</keyword>
<proteinExistence type="predicted"/>
<dbReference type="EMBL" id="JAAGAX010000005">
    <property type="protein sequence ID" value="KAF2314444.1"/>
    <property type="molecule type" value="Genomic_DNA"/>
</dbReference>
<accession>A0A6A6MMF9</accession>
<sequence length="141" mass="15845">MDEEEYELVVEAAIVHNEIEVRDLPIGFHSEAVATQLGNFISQFSDYDMRVDMGSCRNFMSIRVSGDVRKPLKRWKKLRSENDGPLVEDNEDNVLDVDEGKKRQRLSTSALQKSSSLAHNKIVSSTQGFIPNFSLAAGPMN</sequence>
<dbReference type="Proteomes" id="UP000467840">
    <property type="component" value="Chromosome 15"/>
</dbReference>
<organism evidence="1 2">
    <name type="scientific">Hevea brasiliensis</name>
    <name type="common">Para rubber tree</name>
    <name type="synonym">Siphonia brasiliensis</name>
    <dbReference type="NCBI Taxonomy" id="3981"/>
    <lineage>
        <taxon>Eukaryota</taxon>
        <taxon>Viridiplantae</taxon>
        <taxon>Streptophyta</taxon>
        <taxon>Embryophyta</taxon>
        <taxon>Tracheophyta</taxon>
        <taxon>Spermatophyta</taxon>
        <taxon>Magnoliopsida</taxon>
        <taxon>eudicotyledons</taxon>
        <taxon>Gunneridae</taxon>
        <taxon>Pentapetalae</taxon>
        <taxon>rosids</taxon>
        <taxon>fabids</taxon>
        <taxon>Malpighiales</taxon>
        <taxon>Euphorbiaceae</taxon>
        <taxon>Crotonoideae</taxon>
        <taxon>Micrandreae</taxon>
        <taxon>Hevea</taxon>
    </lineage>
</organism>
<reference evidence="1 2" key="1">
    <citation type="journal article" date="2020" name="Mol. Plant">
        <title>The Chromosome-Based Rubber Tree Genome Provides New Insights into Spurge Genome Evolution and Rubber Biosynthesis.</title>
        <authorList>
            <person name="Liu J."/>
            <person name="Shi C."/>
            <person name="Shi C.C."/>
            <person name="Li W."/>
            <person name="Zhang Q.J."/>
            <person name="Zhang Y."/>
            <person name="Li K."/>
            <person name="Lu H.F."/>
            <person name="Shi C."/>
            <person name="Zhu S.T."/>
            <person name="Xiao Z.Y."/>
            <person name="Nan H."/>
            <person name="Yue Y."/>
            <person name="Zhu X.G."/>
            <person name="Wu Y."/>
            <person name="Hong X.N."/>
            <person name="Fan G.Y."/>
            <person name="Tong Y."/>
            <person name="Zhang D."/>
            <person name="Mao C.L."/>
            <person name="Liu Y.L."/>
            <person name="Hao S.J."/>
            <person name="Liu W.Q."/>
            <person name="Lv M.Q."/>
            <person name="Zhang H.B."/>
            <person name="Liu Y."/>
            <person name="Hu-Tang G.R."/>
            <person name="Wang J.P."/>
            <person name="Wang J.H."/>
            <person name="Sun Y.H."/>
            <person name="Ni S.B."/>
            <person name="Chen W.B."/>
            <person name="Zhang X.C."/>
            <person name="Jiao Y.N."/>
            <person name="Eichler E.E."/>
            <person name="Li G.H."/>
            <person name="Liu X."/>
            <person name="Gao L.Z."/>
        </authorList>
    </citation>
    <scope>NUCLEOTIDE SEQUENCE [LARGE SCALE GENOMIC DNA]</scope>
    <source>
        <strain evidence="2">cv. GT1</strain>
        <tissue evidence="1">Leaf</tissue>
    </source>
</reference>
<gene>
    <name evidence="1" type="ORF">GH714_026433</name>
</gene>